<dbReference type="InterPro" id="IPR050182">
    <property type="entry name" value="Cytochrome_P450_fam2"/>
</dbReference>
<evidence type="ECO:0000256" key="13">
    <source>
        <dbReference type="SAM" id="Phobius"/>
    </source>
</evidence>
<dbReference type="GO" id="GO:0020037">
    <property type="term" value="F:heme binding"/>
    <property type="evidence" value="ECO:0007669"/>
    <property type="project" value="InterPro"/>
</dbReference>
<sequence>MNILYYLFYIFLVYIFYKYFQKFKNYGPKSLKGPIPLPFFGNLLSLAPAPHVPLIKYHQQYGPVFRVWMGDTYTVVLNDVDIIKQIYVKNFQSSNAHPDTPSFHFYSDGYQGLVLSCEHDWKEKRDIVAKSLAKTKIKHLYSLLDNQVGNLIDAMGFHVESGLPFAPRKNIQRFIMNSMLRFIMDKEIPYDHQLVDGQEKSKMEGLLHHCDEVFADLGAGKLGDYIDILKPLLALYIKKSNKSLKKIIDIIHEEYIDHQNTFTEQHKTNPRDFLDVLIGEYLDDDKTNIQSIIFICFDIILAGTDTTSGTLEWCVLYLANYPEYQEMAYKELSSLIGKERKAQLSDRTSTPFLNAFIKESSRIKPVGAFGIPRMATQDIELQDYFIPKGAQILINYCGIARNPKYFKDAYEFNPHRFINSNQDFSMYGYGSRNCVGQLFANDHIYLALSNIILKYKISPTNGKKIDDSDVFGLTILPKEFNINLEERL</sequence>
<dbReference type="GO" id="GO:0016705">
    <property type="term" value="F:oxidoreductase activity, acting on paired donors, with incorporation or reduction of molecular oxygen"/>
    <property type="evidence" value="ECO:0007669"/>
    <property type="project" value="InterPro"/>
</dbReference>
<evidence type="ECO:0000256" key="4">
    <source>
        <dbReference type="ARBA" id="ARBA00022617"/>
    </source>
</evidence>
<keyword evidence="7 13" id="KW-1133">Transmembrane helix</keyword>
<dbReference type="EMBL" id="AJWJ01000034">
    <property type="protein sequence ID" value="KAF2077251.1"/>
    <property type="molecule type" value="Genomic_DNA"/>
</dbReference>
<accession>A0A8J4UW69</accession>
<evidence type="ECO:0000256" key="11">
    <source>
        <dbReference type="ARBA" id="ARBA00023136"/>
    </source>
</evidence>
<dbReference type="GO" id="GO:0004497">
    <property type="term" value="F:monooxygenase activity"/>
    <property type="evidence" value="ECO:0007669"/>
    <property type="project" value="UniProtKB-KW"/>
</dbReference>
<dbReference type="Pfam" id="PF00067">
    <property type="entry name" value="p450"/>
    <property type="match status" value="1"/>
</dbReference>
<dbReference type="Gene3D" id="1.10.630.10">
    <property type="entry name" value="Cytochrome P450"/>
    <property type="match status" value="1"/>
</dbReference>
<dbReference type="SUPFAM" id="SSF48264">
    <property type="entry name" value="Cytochrome P450"/>
    <property type="match status" value="1"/>
</dbReference>
<comment type="cofactor">
    <cofactor evidence="1 12">
        <name>heme</name>
        <dbReference type="ChEBI" id="CHEBI:30413"/>
    </cofactor>
</comment>
<dbReference type="AlphaFoldDB" id="A0A8J4UW69"/>
<keyword evidence="4 12" id="KW-0349">Heme</keyword>
<gene>
    <name evidence="14" type="ORF">CYY_001440</name>
</gene>
<dbReference type="InterPro" id="IPR002401">
    <property type="entry name" value="Cyt_P450_E_grp-I"/>
</dbReference>
<dbReference type="PRINTS" id="PR00385">
    <property type="entry name" value="P450"/>
</dbReference>
<evidence type="ECO:0000256" key="7">
    <source>
        <dbReference type="ARBA" id="ARBA00022989"/>
    </source>
</evidence>
<dbReference type="PANTHER" id="PTHR24300:SF417">
    <property type="entry name" value="CYTOCHROME P450 508B1-RELATED"/>
    <property type="match status" value="1"/>
</dbReference>
<dbReference type="Proteomes" id="UP000695562">
    <property type="component" value="Unassembled WGS sequence"/>
</dbReference>
<evidence type="ECO:0000256" key="2">
    <source>
        <dbReference type="ARBA" id="ARBA00004167"/>
    </source>
</evidence>
<dbReference type="CDD" id="cd20617">
    <property type="entry name" value="CYP1_2-like"/>
    <property type="match status" value="1"/>
</dbReference>
<evidence type="ECO:0000313" key="14">
    <source>
        <dbReference type="EMBL" id="KAF2077251.1"/>
    </source>
</evidence>
<keyword evidence="5 13" id="KW-0812">Transmembrane</keyword>
<dbReference type="InterPro" id="IPR001128">
    <property type="entry name" value="Cyt_P450"/>
</dbReference>
<keyword evidence="11 13" id="KW-0472">Membrane</keyword>
<dbReference type="InterPro" id="IPR036396">
    <property type="entry name" value="Cyt_P450_sf"/>
</dbReference>
<evidence type="ECO:0000256" key="9">
    <source>
        <dbReference type="ARBA" id="ARBA00023004"/>
    </source>
</evidence>
<protein>
    <recommendedName>
        <fullName evidence="16">Cytochrome P450 family protein</fullName>
    </recommendedName>
</protein>
<evidence type="ECO:0000256" key="1">
    <source>
        <dbReference type="ARBA" id="ARBA00001971"/>
    </source>
</evidence>
<dbReference type="GO" id="GO:0005506">
    <property type="term" value="F:iron ion binding"/>
    <property type="evidence" value="ECO:0007669"/>
    <property type="project" value="InterPro"/>
</dbReference>
<reference evidence="14" key="1">
    <citation type="submission" date="2020-01" db="EMBL/GenBank/DDBJ databases">
        <title>Development of genomics and gene disruption for Polysphondylium violaceum indicates a role for the polyketide synthase stlB in stalk morphogenesis.</title>
        <authorList>
            <person name="Narita B."/>
            <person name="Kawabe Y."/>
            <person name="Kin K."/>
            <person name="Saito T."/>
            <person name="Gibbs R."/>
            <person name="Kuspa A."/>
            <person name="Muzny D."/>
            <person name="Queller D."/>
            <person name="Richards S."/>
            <person name="Strassman J."/>
            <person name="Sucgang R."/>
            <person name="Worley K."/>
            <person name="Schaap P."/>
        </authorList>
    </citation>
    <scope>NUCLEOTIDE SEQUENCE</scope>
    <source>
        <strain evidence="14">QSvi11</strain>
    </source>
</reference>
<evidence type="ECO:0000256" key="10">
    <source>
        <dbReference type="ARBA" id="ARBA00023033"/>
    </source>
</evidence>
<dbReference type="PANTHER" id="PTHR24300">
    <property type="entry name" value="CYTOCHROME P450 508A4-RELATED"/>
    <property type="match status" value="1"/>
</dbReference>
<keyword evidence="9 12" id="KW-0408">Iron</keyword>
<comment type="similarity">
    <text evidence="3">Belongs to the cytochrome P450 family.</text>
</comment>
<evidence type="ECO:0008006" key="16">
    <source>
        <dbReference type="Google" id="ProtNLM"/>
    </source>
</evidence>
<evidence type="ECO:0000256" key="6">
    <source>
        <dbReference type="ARBA" id="ARBA00022723"/>
    </source>
</evidence>
<comment type="caution">
    <text evidence="14">The sequence shown here is derived from an EMBL/GenBank/DDBJ whole genome shotgun (WGS) entry which is preliminary data.</text>
</comment>
<dbReference type="FunFam" id="1.10.630.10:FF:000068">
    <property type="entry name" value="Probable cytochrome P450 508A2"/>
    <property type="match status" value="1"/>
</dbReference>
<feature type="transmembrane region" description="Helical" evidence="13">
    <location>
        <begin position="6"/>
        <end position="21"/>
    </location>
</feature>
<keyword evidence="10" id="KW-0503">Monooxygenase</keyword>
<dbReference type="PRINTS" id="PR00463">
    <property type="entry name" value="EP450I"/>
</dbReference>
<evidence type="ECO:0000256" key="12">
    <source>
        <dbReference type="PIRSR" id="PIRSR602401-1"/>
    </source>
</evidence>
<dbReference type="OrthoDB" id="1055148at2759"/>
<evidence type="ECO:0000256" key="5">
    <source>
        <dbReference type="ARBA" id="ARBA00022692"/>
    </source>
</evidence>
<keyword evidence="15" id="KW-1185">Reference proteome</keyword>
<keyword evidence="6 12" id="KW-0479">Metal-binding</keyword>
<proteinExistence type="inferred from homology"/>
<dbReference type="GO" id="GO:0016020">
    <property type="term" value="C:membrane"/>
    <property type="evidence" value="ECO:0007669"/>
    <property type="project" value="UniProtKB-SubCell"/>
</dbReference>
<organism evidence="14 15">
    <name type="scientific">Polysphondylium violaceum</name>
    <dbReference type="NCBI Taxonomy" id="133409"/>
    <lineage>
        <taxon>Eukaryota</taxon>
        <taxon>Amoebozoa</taxon>
        <taxon>Evosea</taxon>
        <taxon>Eumycetozoa</taxon>
        <taxon>Dictyostelia</taxon>
        <taxon>Dictyosteliales</taxon>
        <taxon>Dictyosteliaceae</taxon>
        <taxon>Polysphondylium</taxon>
    </lineage>
</organism>
<evidence type="ECO:0000256" key="3">
    <source>
        <dbReference type="ARBA" id="ARBA00010617"/>
    </source>
</evidence>
<feature type="binding site" description="axial binding residue" evidence="12">
    <location>
        <position position="434"/>
    </location>
    <ligand>
        <name>heme</name>
        <dbReference type="ChEBI" id="CHEBI:30413"/>
    </ligand>
    <ligandPart>
        <name>Fe</name>
        <dbReference type="ChEBI" id="CHEBI:18248"/>
    </ligandPart>
</feature>
<comment type="subcellular location">
    <subcellularLocation>
        <location evidence="2">Membrane</location>
        <topology evidence="2">Single-pass membrane protein</topology>
    </subcellularLocation>
</comment>
<evidence type="ECO:0000313" key="15">
    <source>
        <dbReference type="Proteomes" id="UP000695562"/>
    </source>
</evidence>
<name>A0A8J4UW69_9MYCE</name>
<keyword evidence="8" id="KW-0560">Oxidoreductase</keyword>
<evidence type="ECO:0000256" key="8">
    <source>
        <dbReference type="ARBA" id="ARBA00023002"/>
    </source>
</evidence>